<dbReference type="EMBL" id="AUPL01001326">
    <property type="protein sequence ID" value="ESL10933.1"/>
    <property type="molecule type" value="Genomic_DNA"/>
</dbReference>
<evidence type="ECO:0000256" key="1">
    <source>
        <dbReference type="SAM" id="Coils"/>
    </source>
</evidence>
<accession>A0A061J678</accession>
<feature type="coiled-coil region" evidence="1">
    <location>
        <begin position="465"/>
        <end position="496"/>
    </location>
</feature>
<dbReference type="VEuPathDB" id="TriTrypDB:TRSC58_01326"/>
<keyword evidence="3" id="KW-1185">Reference proteome</keyword>
<evidence type="ECO:0000313" key="2">
    <source>
        <dbReference type="EMBL" id="ESL10933.1"/>
    </source>
</evidence>
<name>A0A061J678_TRYRA</name>
<dbReference type="Proteomes" id="UP000031737">
    <property type="component" value="Unassembled WGS sequence"/>
</dbReference>
<dbReference type="SUPFAM" id="SSF52047">
    <property type="entry name" value="RNI-like"/>
    <property type="match status" value="1"/>
</dbReference>
<proteinExistence type="predicted"/>
<dbReference type="SMART" id="SM00368">
    <property type="entry name" value="LRR_RI"/>
    <property type="match status" value="5"/>
</dbReference>
<evidence type="ECO:0000313" key="3">
    <source>
        <dbReference type="Proteomes" id="UP000031737"/>
    </source>
</evidence>
<gene>
    <name evidence="2" type="ORF">TRSC58_01326</name>
</gene>
<comment type="caution">
    <text evidence="2">The sequence shown here is derived from an EMBL/GenBank/DDBJ whole genome shotgun (WGS) entry which is preliminary data.</text>
</comment>
<dbReference type="Pfam" id="PF13516">
    <property type="entry name" value="LRR_6"/>
    <property type="match status" value="3"/>
</dbReference>
<keyword evidence="1" id="KW-0175">Coiled coil</keyword>
<evidence type="ECO:0008006" key="4">
    <source>
        <dbReference type="Google" id="ProtNLM"/>
    </source>
</evidence>
<organism evidence="2 3">
    <name type="scientific">Trypanosoma rangeli SC58</name>
    <dbReference type="NCBI Taxonomy" id="429131"/>
    <lineage>
        <taxon>Eukaryota</taxon>
        <taxon>Discoba</taxon>
        <taxon>Euglenozoa</taxon>
        <taxon>Kinetoplastea</taxon>
        <taxon>Metakinetoplastina</taxon>
        <taxon>Trypanosomatida</taxon>
        <taxon>Trypanosomatidae</taxon>
        <taxon>Trypanosoma</taxon>
        <taxon>Herpetosoma</taxon>
    </lineage>
</organism>
<dbReference type="InterPro" id="IPR032675">
    <property type="entry name" value="LRR_dom_sf"/>
</dbReference>
<dbReference type="AlphaFoldDB" id="A0A061J678"/>
<dbReference type="InterPro" id="IPR001611">
    <property type="entry name" value="Leu-rich_rpt"/>
</dbReference>
<protein>
    <recommendedName>
        <fullName evidence="4">Leucine-rich repeat protein (LRRP)</fullName>
    </recommendedName>
</protein>
<dbReference type="PANTHER" id="PTHR24114">
    <property type="entry name" value="LEUCINE RICH REPEAT FAMILY PROTEIN"/>
    <property type="match status" value="1"/>
</dbReference>
<reference evidence="2 3" key="1">
    <citation type="submission" date="2013-07" db="EMBL/GenBank/DDBJ databases">
        <authorList>
            <person name="Stoco P.H."/>
            <person name="Wagner G."/>
            <person name="Gerber A."/>
            <person name="Zaha A."/>
            <person name="Thompson C."/>
            <person name="Bartholomeu D.C."/>
            <person name="Luckemeyer D.D."/>
            <person name="Bahia D."/>
            <person name="Loreto E."/>
            <person name="Prestes E.B."/>
            <person name="Lima F.M."/>
            <person name="Rodrigues-Luiz G."/>
            <person name="Vallejo G.A."/>
            <person name="Filho J.F."/>
            <person name="Monteiro K.M."/>
            <person name="Tyler K.M."/>
            <person name="de Almeida L.G."/>
            <person name="Ortiz M.F."/>
            <person name="Siervo M.A."/>
            <person name="de Moraes M.H."/>
            <person name="Cunha O.L."/>
            <person name="Mendonca-Neto R."/>
            <person name="Silva R."/>
            <person name="Teixeira S.M."/>
            <person name="Murta S.M."/>
            <person name="Sincero T.C."/>
            <person name="Mendes T.A."/>
            <person name="Urmenyi T.P."/>
            <person name="Silva V.G."/>
            <person name="da Rocha W.D."/>
            <person name="Andersson B."/>
            <person name="Romanha A.J."/>
            <person name="Steindel M."/>
            <person name="de Vasconcelos A.T."/>
            <person name="Grisard E.C."/>
        </authorList>
    </citation>
    <scope>NUCLEOTIDE SEQUENCE [LARGE SCALE GENOMIC DNA]</scope>
    <source>
        <strain evidence="2 3">SC58</strain>
    </source>
</reference>
<dbReference type="Gene3D" id="3.80.10.10">
    <property type="entry name" value="Ribonuclease Inhibitor"/>
    <property type="match status" value="2"/>
</dbReference>
<sequence>MFFFFMRSLSLASAACGRLCSLFGVGVSALRHGVGVFAMMKAKRTVQRSEFHFVRVREFQREAEVLVSGVSPEQRQGRQAQESYFVPKLVTLCAEVIAANFAALPEADGLRDEHPKLYDDIIERLPTDLPLTVSVPRILSDEYWRRCCEARWSLGQLSSGTFGKLLPPRCEGWKQSCLERVLSDFLTALRSPEMTEAEQEELDNLCLVCRGYVHTLDLACQVTRFALYDCLLSRMPHLEDIRLTIGVNNVGTNFEWGMMGFEESDAWSVRRALINYAPLRCLRLPNNRLNSSLLKGILGGLVHNTSITVLDFSSNRIDDEGARQLALLLSKADFPLEELYLHDNQIRGDGAVALGESLTMNKALRVLNLRLNRIPDEAGGVAIVNGLAAHPTLEVLDLSHNMLGDATARALAEALPLQTSLRSLNIAGNKALGLDTSELLLQGVRGNTTLCFFDARECGVEKSCLKAMEDKVQDIVRAIRRQELEAKEELQRQKIRQEVDAKLAKTFFV</sequence>
<dbReference type="OrthoDB" id="341587at2759"/>
<dbReference type="PANTHER" id="PTHR24114:SF50">
    <property type="entry name" value="RNI-LIKE PROTEIN"/>
    <property type="match status" value="1"/>
</dbReference>
<dbReference type="InterPro" id="IPR052394">
    <property type="entry name" value="LRR-containing"/>
</dbReference>